<evidence type="ECO:0000256" key="5">
    <source>
        <dbReference type="ARBA" id="ARBA00022729"/>
    </source>
</evidence>
<proteinExistence type="inferred from homology"/>
<gene>
    <name evidence="10" type="ORF">BDY21DRAFT_204390</name>
</gene>
<reference evidence="10" key="1">
    <citation type="journal article" date="2020" name="Stud. Mycol.">
        <title>101 Dothideomycetes genomes: a test case for predicting lifestyles and emergence of pathogens.</title>
        <authorList>
            <person name="Haridas S."/>
            <person name="Albert R."/>
            <person name="Binder M."/>
            <person name="Bloem J."/>
            <person name="Labutti K."/>
            <person name="Salamov A."/>
            <person name="Andreopoulos B."/>
            <person name="Baker S."/>
            <person name="Barry K."/>
            <person name="Bills G."/>
            <person name="Bluhm B."/>
            <person name="Cannon C."/>
            <person name="Castanera R."/>
            <person name="Culley D."/>
            <person name="Daum C."/>
            <person name="Ezra D."/>
            <person name="Gonzalez J."/>
            <person name="Henrissat B."/>
            <person name="Kuo A."/>
            <person name="Liang C."/>
            <person name="Lipzen A."/>
            <person name="Lutzoni F."/>
            <person name="Magnuson J."/>
            <person name="Mondo S."/>
            <person name="Nolan M."/>
            <person name="Ohm R."/>
            <person name="Pangilinan J."/>
            <person name="Park H.-J."/>
            <person name="Ramirez L."/>
            <person name="Alfaro M."/>
            <person name="Sun H."/>
            <person name="Tritt A."/>
            <person name="Yoshinaga Y."/>
            <person name="Zwiers L.-H."/>
            <person name="Turgeon B."/>
            <person name="Goodwin S."/>
            <person name="Spatafora J."/>
            <person name="Crous P."/>
            <person name="Grigoriev I."/>
        </authorList>
    </citation>
    <scope>NUCLEOTIDE SEQUENCE</scope>
    <source>
        <strain evidence="10">ATCC 16933</strain>
    </source>
</reference>
<protein>
    <recommendedName>
        <fullName evidence="4">non-reducing end alpha-L-arabinofuranosidase</fullName>
        <ecNumber evidence="4">3.2.1.55</ecNumber>
    </recommendedName>
</protein>
<comment type="catalytic activity">
    <reaction evidence="1">
        <text>Hydrolysis of terminal non-reducing alpha-L-arabinofuranoside residues in alpha-L-arabinosides.</text>
        <dbReference type="EC" id="3.2.1.55"/>
    </reaction>
</comment>
<sequence>MAVDLFAIFLVVTQSALAGSIAGRQGYDAAGVEVQISIDDTSGHNDTSPMAYGIMFEDINHSGDGGIYAEMVTNRAFQGSNWITGTVPGLDGALIVESENPSVPLGPVLTGWGPIGDVRMTLNTLHPLSDALPTVMQIDVPAYATGEVGFQNFGWWGMDVRPQTYTASFYALANEPRYMDNSTTFTVSLRSNLTGEVWASTTLDTLRLPTLDYVQLNATIENGVTAPNSNNTFAITMDASEVAGQTFYFDLMSLFPETFRDRKNGLRKDLAEAYVDMGVKFLRFPGGNNLEGVSVDARWKWWETIGPLKDRPGRLGDWGYFNTDGLGLLEYLEWCEDMSIEPVIGVYAGFSLDIYGQVGTDWPEDRMDEVLDEALGLLEYCMGDTSTKWGAMRAEHGHPEPFDVNFVEVGNEDWFSATYPYRWNAMYNGLKAAYPDITIISSAFDENDDYTISLPDGTIWDTHHYEEPQYFISRFDFYDNWQAETGNEGVGVFLGEFSVYQVDTPSGVVDYSNPPNLHIFHPRMISALAEAVYALGGERNPNTVRMSAYAPTLQNFNWYNWTPDMIGFTADVTETVLSTSYWWQWMFSRFTGSKSVPIVPTSGDFGPLYWSSQWHEAANKVYVKVCIKGIALQPNADCHSSSTSTIPRPFLSRSTSTCRTWPSMPRFSQPTIRMRQIPSSTPTW</sequence>
<accession>A0A6A6P3Y0</accession>
<dbReference type="EC" id="3.2.1.55" evidence="4"/>
<feature type="signal peptide" evidence="8">
    <location>
        <begin position="1"/>
        <end position="18"/>
    </location>
</feature>
<dbReference type="PANTHER" id="PTHR31776:SF0">
    <property type="entry name" value="ALPHA-L-ARABINOFURANOSIDASE 1"/>
    <property type="match status" value="1"/>
</dbReference>
<keyword evidence="11" id="KW-1185">Reference proteome</keyword>
<keyword evidence="5 8" id="KW-0732">Signal</keyword>
<evidence type="ECO:0000313" key="10">
    <source>
        <dbReference type="EMBL" id="KAF2458472.1"/>
    </source>
</evidence>
<name>A0A6A6P3Y0_9PEZI</name>
<dbReference type="Gene3D" id="3.20.20.80">
    <property type="entry name" value="Glycosidases"/>
    <property type="match status" value="1"/>
</dbReference>
<dbReference type="Pfam" id="PF06964">
    <property type="entry name" value="Alpha-L-AF_C"/>
    <property type="match status" value="1"/>
</dbReference>
<dbReference type="SMART" id="SM00813">
    <property type="entry name" value="Alpha-L-AF_C"/>
    <property type="match status" value="1"/>
</dbReference>
<evidence type="ECO:0000256" key="2">
    <source>
        <dbReference type="ARBA" id="ARBA00004834"/>
    </source>
</evidence>
<evidence type="ECO:0000256" key="4">
    <source>
        <dbReference type="ARBA" id="ARBA00012670"/>
    </source>
</evidence>
<feature type="domain" description="Alpha-L-arabinofuranosidase C-terminal" evidence="9">
    <location>
        <begin position="495"/>
        <end position="668"/>
    </location>
</feature>
<keyword evidence="6 10" id="KW-0378">Hydrolase</keyword>
<evidence type="ECO:0000259" key="9">
    <source>
        <dbReference type="SMART" id="SM00813"/>
    </source>
</evidence>
<dbReference type="SUPFAM" id="SSF51445">
    <property type="entry name" value="(Trans)glycosidases"/>
    <property type="match status" value="1"/>
</dbReference>
<dbReference type="Pfam" id="PF22848">
    <property type="entry name" value="ASD1_dom"/>
    <property type="match status" value="1"/>
</dbReference>
<comment type="pathway">
    <text evidence="2">Glycan metabolism; L-arabinan degradation.</text>
</comment>
<dbReference type="InterPro" id="IPR017853">
    <property type="entry name" value="GH"/>
</dbReference>
<dbReference type="UniPathway" id="UPA00667"/>
<dbReference type="InterPro" id="IPR010720">
    <property type="entry name" value="Alpha-L-AF_C"/>
</dbReference>
<dbReference type="InterPro" id="IPR055235">
    <property type="entry name" value="ASD1_cat"/>
</dbReference>
<dbReference type="GO" id="GO:0046373">
    <property type="term" value="P:L-arabinose metabolic process"/>
    <property type="evidence" value="ECO:0007669"/>
    <property type="project" value="InterPro"/>
</dbReference>
<dbReference type="OrthoDB" id="406864at2759"/>
<dbReference type="PANTHER" id="PTHR31776">
    <property type="entry name" value="ALPHA-L-ARABINOFURANOSIDASE 1"/>
    <property type="match status" value="1"/>
</dbReference>
<dbReference type="GO" id="GO:0046556">
    <property type="term" value="F:alpha-L-arabinofuranosidase activity"/>
    <property type="evidence" value="ECO:0007669"/>
    <property type="project" value="UniProtKB-EC"/>
</dbReference>
<dbReference type="GO" id="GO:0031222">
    <property type="term" value="P:arabinan catabolic process"/>
    <property type="evidence" value="ECO:0007669"/>
    <property type="project" value="UniProtKB-UniPathway"/>
</dbReference>
<organism evidence="10 11">
    <name type="scientific">Lineolata rhizophorae</name>
    <dbReference type="NCBI Taxonomy" id="578093"/>
    <lineage>
        <taxon>Eukaryota</taxon>
        <taxon>Fungi</taxon>
        <taxon>Dikarya</taxon>
        <taxon>Ascomycota</taxon>
        <taxon>Pezizomycotina</taxon>
        <taxon>Dothideomycetes</taxon>
        <taxon>Dothideomycetes incertae sedis</taxon>
        <taxon>Lineolatales</taxon>
        <taxon>Lineolataceae</taxon>
        <taxon>Lineolata</taxon>
    </lineage>
</organism>
<dbReference type="AlphaFoldDB" id="A0A6A6P3Y0"/>
<evidence type="ECO:0000256" key="1">
    <source>
        <dbReference type="ARBA" id="ARBA00001462"/>
    </source>
</evidence>
<evidence type="ECO:0000256" key="7">
    <source>
        <dbReference type="ARBA" id="ARBA00023180"/>
    </source>
</evidence>
<dbReference type="InterPro" id="IPR051563">
    <property type="entry name" value="Glycosyl_Hydrolase_51"/>
</dbReference>
<dbReference type="EMBL" id="MU001677">
    <property type="protein sequence ID" value="KAF2458472.1"/>
    <property type="molecule type" value="Genomic_DNA"/>
</dbReference>
<evidence type="ECO:0000256" key="8">
    <source>
        <dbReference type="SAM" id="SignalP"/>
    </source>
</evidence>
<evidence type="ECO:0000256" key="6">
    <source>
        <dbReference type="ARBA" id="ARBA00022801"/>
    </source>
</evidence>
<comment type="similarity">
    <text evidence="3">Belongs to the glycosyl hydrolase 51 family.</text>
</comment>
<evidence type="ECO:0000313" key="11">
    <source>
        <dbReference type="Proteomes" id="UP000799766"/>
    </source>
</evidence>
<keyword evidence="7" id="KW-0325">Glycoprotein</keyword>
<evidence type="ECO:0000256" key="3">
    <source>
        <dbReference type="ARBA" id="ARBA00007186"/>
    </source>
</evidence>
<feature type="chain" id="PRO_5025621993" description="non-reducing end alpha-L-arabinofuranosidase" evidence="8">
    <location>
        <begin position="19"/>
        <end position="684"/>
    </location>
</feature>
<dbReference type="Proteomes" id="UP000799766">
    <property type="component" value="Unassembled WGS sequence"/>
</dbReference>